<gene>
    <name evidence="1" type="ORF">BZB76_1210</name>
</gene>
<keyword evidence="2" id="KW-1185">Reference proteome</keyword>
<dbReference type="AlphaFoldDB" id="A0A495R0D0"/>
<evidence type="ECO:0000313" key="1">
    <source>
        <dbReference type="EMBL" id="RKS79732.1"/>
    </source>
</evidence>
<evidence type="ECO:0000313" key="2">
    <source>
        <dbReference type="Proteomes" id="UP000274601"/>
    </source>
</evidence>
<accession>A0A495R0D0</accession>
<comment type="caution">
    <text evidence="1">The sequence shown here is derived from an EMBL/GenBank/DDBJ whole genome shotgun (WGS) entry which is preliminary data.</text>
</comment>
<protein>
    <submittedName>
        <fullName evidence="1">Uncharacterized protein</fullName>
    </submittedName>
</protein>
<sequence>MLGLVREWNRWVADIEAHQGDAPDLARAVLRWLVDAEVVVADRTDCVLGDVPGGYAPGPSARTIVAGDLVAGDLVAGDPAGFPDVWPNGLEIDVGRSAFYGDVHEDDHVTCPRCGSWLPFEVVLPEVEEWLEGGPDSLVCARCGARTGLNDWNWPTPCAFAELGLRFWNWPPLADAFVADLTRRLGHRLIRGESGS</sequence>
<organism evidence="1 2">
    <name type="scientific">Actinomadura pelletieri DSM 43383</name>
    <dbReference type="NCBI Taxonomy" id="1120940"/>
    <lineage>
        <taxon>Bacteria</taxon>
        <taxon>Bacillati</taxon>
        <taxon>Actinomycetota</taxon>
        <taxon>Actinomycetes</taxon>
        <taxon>Streptosporangiales</taxon>
        <taxon>Thermomonosporaceae</taxon>
        <taxon>Actinomadura</taxon>
    </lineage>
</organism>
<proteinExistence type="predicted"/>
<reference evidence="1 2" key="1">
    <citation type="submission" date="2018-10" db="EMBL/GenBank/DDBJ databases">
        <title>Genomic Encyclopedia of Archaeal and Bacterial Type Strains, Phase II (KMG-II): from individual species to whole genera.</title>
        <authorList>
            <person name="Goeker M."/>
        </authorList>
    </citation>
    <scope>NUCLEOTIDE SEQUENCE [LARGE SCALE GENOMIC DNA]</scope>
    <source>
        <strain evidence="1 2">DSM 43383</strain>
    </source>
</reference>
<dbReference type="EMBL" id="RBWU01000001">
    <property type="protein sequence ID" value="RKS79732.1"/>
    <property type="molecule type" value="Genomic_DNA"/>
</dbReference>
<name>A0A495R0D0_9ACTN</name>
<dbReference type="Proteomes" id="UP000274601">
    <property type="component" value="Unassembled WGS sequence"/>
</dbReference>